<evidence type="ECO:0000313" key="3">
    <source>
        <dbReference type="Proteomes" id="UP000789423"/>
    </source>
</evidence>
<evidence type="ECO:0008006" key="4">
    <source>
        <dbReference type="Google" id="ProtNLM"/>
    </source>
</evidence>
<reference evidence="2 3" key="1">
    <citation type="submission" date="2021-10" db="EMBL/GenBank/DDBJ databases">
        <authorList>
            <person name="Criscuolo A."/>
        </authorList>
    </citation>
    <scope>NUCLEOTIDE SEQUENCE [LARGE SCALE GENOMIC DNA]</scope>
    <source>
        <strain evidence="3">CIP 111899</strain>
    </source>
</reference>
<organism evidence="2 3">
    <name type="scientific">Bacillus rhizoplanae</name>
    <dbReference type="NCBI Taxonomy" id="2880966"/>
    <lineage>
        <taxon>Bacteria</taxon>
        <taxon>Bacillati</taxon>
        <taxon>Bacillota</taxon>
        <taxon>Bacilli</taxon>
        <taxon>Bacillales</taxon>
        <taxon>Bacillaceae</taxon>
        <taxon>Bacillus</taxon>
    </lineage>
</organism>
<accession>A0ABM8Y6G3</accession>
<gene>
    <name evidence="2" type="ORF">BACCIP111899_00470</name>
</gene>
<feature type="transmembrane region" description="Helical" evidence="1">
    <location>
        <begin position="111"/>
        <end position="131"/>
    </location>
</feature>
<keyword evidence="1" id="KW-1133">Transmembrane helix</keyword>
<sequence>MNKSFKKRLVYLFTGELFAVITFIFLYFFYPLNPNGSYALIYVFFILNFVLLQGSFYWFVKWKRLKTKRPLLPNFYKLLSILKKINLILICIAPIIFLIDITMMERMSFPVFFLTLFIYAFSIIEYINYFHIQLTNYKKGRGKKASIAKEINRITSKD</sequence>
<comment type="caution">
    <text evidence="2">The sequence shown here is derived from an EMBL/GenBank/DDBJ whole genome shotgun (WGS) entry which is preliminary data.</text>
</comment>
<proteinExistence type="predicted"/>
<feature type="transmembrane region" description="Helical" evidence="1">
    <location>
        <begin position="36"/>
        <end position="60"/>
    </location>
</feature>
<dbReference type="Proteomes" id="UP000789423">
    <property type="component" value="Unassembled WGS sequence"/>
</dbReference>
<dbReference type="EMBL" id="CAKJTI010000002">
    <property type="protein sequence ID" value="CAG9611298.1"/>
    <property type="molecule type" value="Genomic_DNA"/>
</dbReference>
<keyword evidence="1" id="KW-0812">Transmembrane</keyword>
<protein>
    <recommendedName>
        <fullName evidence="4">General stress protein</fullName>
    </recommendedName>
</protein>
<evidence type="ECO:0000256" key="1">
    <source>
        <dbReference type="SAM" id="Phobius"/>
    </source>
</evidence>
<keyword evidence="1" id="KW-0472">Membrane</keyword>
<evidence type="ECO:0000313" key="2">
    <source>
        <dbReference type="EMBL" id="CAG9611298.1"/>
    </source>
</evidence>
<name>A0ABM8Y6G3_9BACI</name>
<feature type="transmembrane region" description="Helical" evidence="1">
    <location>
        <begin position="81"/>
        <end position="99"/>
    </location>
</feature>
<feature type="transmembrane region" description="Helical" evidence="1">
    <location>
        <begin position="9"/>
        <end position="30"/>
    </location>
</feature>
<keyword evidence="3" id="KW-1185">Reference proteome</keyword>